<feature type="region of interest" description="Disordered" evidence="1">
    <location>
        <begin position="288"/>
        <end position="308"/>
    </location>
</feature>
<comment type="caution">
    <text evidence="2">The sequence shown here is derived from an EMBL/GenBank/DDBJ whole genome shotgun (WGS) entry which is preliminary data.</text>
</comment>
<evidence type="ECO:0000313" key="3">
    <source>
        <dbReference type="Proteomes" id="UP000887013"/>
    </source>
</evidence>
<organism evidence="2 3">
    <name type="scientific">Nephila pilipes</name>
    <name type="common">Giant wood spider</name>
    <name type="synonym">Nephila maculata</name>
    <dbReference type="NCBI Taxonomy" id="299642"/>
    <lineage>
        <taxon>Eukaryota</taxon>
        <taxon>Metazoa</taxon>
        <taxon>Ecdysozoa</taxon>
        <taxon>Arthropoda</taxon>
        <taxon>Chelicerata</taxon>
        <taxon>Arachnida</taxon>
        <taxon>Araneae</taxon>
        <taxon>Araneomorphae</taxon>
        <taxon>Entelegynae</taxon>
        <taxon>Araneoidea</taxon>
        <taxon>Nephilidae</taxon>
        <taxon>Nephila</taxon>
    </lineage>
</organism>
<feature type="region of interest" description="Disordered" evidence="1">
    <location>
        <begin position="1"/>
        <end position="69"/>
    </location>
</feature>
<feature type="compositionally biased region" description="Polar residues" evidence="1">
    <location>
        <begin position="57"/>
        <end position="69"/>
    </location>
</feature>
<sequence>MEFPEFYSKNKPSVIKRDQKDLSNTREELRKEKNRASESKICTNKETFDSSKDNEEYTSNCDNSDSSNEGSVFEYQWLKCKIKKSNCEKKETSSETEIFTTENQPVKCDFPLPTSIMKSEGSRSCSDAIFVEKEHLKCPGIECNFPDNRGRIEVSSESSSDTWSTQSEPKNKPSEMLSRSLRNESSLPKQKGQWLEIPSFEQGGQWLEPPPWKTKGPSTEPSTSKQKRPRNEFFSPIQAELSSEPLLSTQRPQRIEPDLLPRSESFLQWRTGQQSPLLAGTNVLVFKSSSSQSSPGGSYTLVSSGRESDDREHVLEDIRNDYDPPPFDIRRRQCLTRPPRIRSADESQSGLRKRIRKFFRDAGKRLRNFF</sequence>
<evidence type="ECO:0000256" key="1">
    <source>
        <dbReference type="SAM" id="MobiDB-lite"/>
    </source>
</evidence>
<evidence type="ECO:0000313" key="2">
    <source>
        <dbReference type="EMBL" id="GFS56661.1"/>
    </source>
</evidence>
<proteinExistence type="predicted"/>
<dbReference type="Proteomes" id="UP000887013">
    <property type="component" value="Unassembled WGS sequence"/>
</dbReference>
<reference evidence="2" key="1">
    <citation type="submission" date="2020-08" db="EMBL/GenBank/DDBJ databases">
        <title>Multicomponent nature underlies the extraordinary mechanical properties of spider dragline silk.</title>
        <authorList>
            <person name="Kono N."/>
            <person name="Nakamura H."/>
            <person name="Mori M."/>
            <person name="Yoshida Y."/>
            <person name="Ohtoshi R."/>
            <person name="Malay A.D."/>
            <person name="Moran D.A.P."/>
            <person name="Tomita M."/>
            <person name="Numata K."/>
            <person name="Arakawa K."/>
        </authorList>
    </citation>
    <scope>NUCLEOTIDE SEQUENCE</scope>
</reference>
<feature type="region of interest" description="Disordered" evidence="1">
    <location>
        <begin position="143"/>
        <end position="252"/>
    </location>
</feature>
<name>A0A8X6K267_NEPPI</name>
<accession>A0A8X6K267</accession>
<dbReference type="AlphaFoldDB" id="A0A8X6K267"/>
<feature type="compositionally biased region" description="Basic and acidic residues" evidence="1">
    <location>
        <begin position="15"/>
        <end position="38"/>
    </location>
</feature>
<protein>
    <submittedName>
        <fullName evidence="2">Uncharacterized protein</fullName>
    </submittedName>
</protein>
<feature type="compositionally biased region" description="Low complexity" evidence="1">
    <location>
        <begin position="288"/>
        <end position="298"/>
    </location>
</feature>
<dbReference type="EMBL" id="BMAW01092737">
    <property type="protein sequence ID" value="GFS56661.1"/>
    <property type="molecule type" value="Genomic_DNA"/>
</dbReference>
<gene>
    <name evidence="2" type="ORF">NPIL_462131</name>
</gene>
<keyword evidence="3" id="KW-1185">Reference proteome</keyword>
<feature type="compositionally biased region" description="Low complexity" evidence="1">
    <location>
        <begin position="155"/>
        <end position="168"/>
    </location>
</feature>
<feature type="compositionally biased region" description="Basic and acidic residues" evidence="1">
    <location>
        <begin position="46"/>
        <end position="55"/>
    </location>
</feature>